<evidence type="ECO:0000313" key="10">
    <source>
        <dbReference type="EMBL" id="MBP1964259.1"/>
    </source>
</evidence>
<feature type="domain" description="HAMP" evidence="9">
    <location>
        <begin position="221"/>
        <end position="274"/>
    </location>
</feature>
<dbReference type="InterPro" id="IPR004090">
    <property type="entry name" value="Chemotax_Me-accpt_rcpt"/>
</dbReference>
<keyword evidence="4 6" id="KW-0807">Transducer</keyword>
<evidence type="ECO:0000256" key="7">
    <source>
        <dbReference type="SAM" id="Phobius"/>
    </source>
</evidence>
<feature type="transmembrane region" description="Helical" evidence="7">
    <location>
        <begin position="198"/>
        <end position="220"/>
    </location>
</feature>
<evidence type="ECO:0000256" key="2">
    <source>
        <dbReference type="ARBA" id="ARBA00022475"/>
    </source>
</evidence>
<dbReference type="CDD" id="cd06225">
    <property type="entry name" value="HAMP"/>
    <property type="match status" value="1"/>
</dbReference>
<evidence type="ECO:0000259" key="8">
    <source>
        <dbReference type="PROSITE" id="PS50111"/>
    </source>
</evidence>
<dbReference type="Gene3D" id="1.10.287.950">
    <property type="entry name" value="Methyl-accepting chemotaxis protein"/>
    <property type="match status" value="1"/>
</dbReference>
<feature type="domain" description="Methyl-accepting transducer" evidence="8">
    <location>
        <begin position="293"/>
        <end position="529"/>
    </location>
</feature>
<dbReference type="SMART" id="SM00283">
    <property type="entry name" value="MA"/>
    <property type="match status" value="1"/>
</dbReference>
<keyword evidence="7" id="KW-0812">Transmembrane</keyword>
<comment type="subcellular location">
    <subcellularLocation>
        <location evidence="1">Cell membrane</location>
    </subcellularLocation>
</comment>
<evidence type="ECO:0000313" key="11">
    <source>
        <dbReference type="Proteomes" id="UP001519344"/>
    </source>
</evidence>
<reference evidence="10 11" key="1">
    <citation type="submission" date="2021-03" db="EMBL/GenBank/DDBJ databases">
        <title>Genomic Encyclopedia of Type Strains, Phase IV (KMG-IV): sequencing the most valuable type-strain genomes for metagenomic binning, comparative biology and taxonomic classification.</title>
        <authorList>
            <person name="Goeker M."/>
        </authorList>
    </citation>
    <scope>NUCLEOTIDE SEQUENCE [LARGE SCALE GENOMIC DNA]</scope>
    <source>
        <strain evidence="10 11">DSM 24950</strain>
    </source>
</reference>
<accession>A0ABS4I028</accession>
<keyword evidence="2" id="KW-1003">Cell membrane</keyword>
<organism evidence="10 11">
    <name type="scientific">Paenibacillus aceris</name>
    <dbReference type="NCBI Taxonomy" id="869555"/>
    <lineage>
        <taxon>Bacteria</taxon>
        <taxon>Bacillati</taxon>
        <taxon>Bacillota</taxon>
        <taxon>Bacilli</taxon>
        <taxon>Bacillales</taxon>
        <taxon>Paenibacillaceae</taxon>
        <taxon>Paenibacillus</taxon>
    </lineage>
</organism>
<evidence type="ECO:0000256" key="5">
    <source>
        <dbReference type="ARBA" id="ARBA00029447"/>
    </source>
</evidence>
<evidence type="ECO:0000256" key="1">
    <source>
        <dbReference type="ARBA" id="ARBA00004236"/>
    </source>
</evidence>
<dbReference type="Proteomes" id="UP001519344">
    <property type="component" value="Unassembled WGS sequence"/>
</dbReference>
<gene>
    <name evidence="10" type="ORF">J2Z65_003482</name>
</gene>
<comment type="caution">
    <text evidence="10">The sequence shown here is derived from an EMBL/GenBank/DDBJ whole genome shotgun (WGS) entry which is preliminary data.</text>
</comment>
<dbReference type="Pfam" id="PF00672">
    <property type="entry name" value="HAMP"/>
    <property type="match status" value="1"/>
</dbReference>
<comment type="similarity">
    <text evidence="5">Belongs to the methyl-accepting chemotaxis (MCP) protein family.</text>
</comment>
<dbReference type="SMART" id="SM00304">
    <property type="entry name" value="HAMP"/>
    <property type="match status" value="2"/>
</dbReference>
<protein>
    <submittedName>
        <fullName evidence="10">Methyl-accepting chemotaxis protein</fullName>
    </submittedName>
</protein>
<proteinExistence type="inferred from homology"/>
<evidence type="ECO:0000256" key="4">
    <source>
        <dbReference type="ARBA" id="ARBA00023224"/>
    </source>
</evidence>
<dbReference type="Gene3D" id="6.10.340.10">
    <property type="match status" value="1"/>
</dbReference>
<dbReference type="CDD" id="cd11386">
    <property type="entry name" value="MCP_signal"/>
    <property type="match status" value="1"/>
</dbReference>
<evidence type="ECO:0000259" key="9">
    <source>
        <dbReference type="PROSITE" id="PS50885"/>
    </source>
</evidence>
<keyword evidence="7" id="KW-1133">Transmembrane helix</keyword>
<evidence type="ECO:0000256" key="3">
    <source>
        <dbReference type="ARBA" id="ARBA00023136"/>
    </source>
</evidence>
<sequence>MKLTLFKKLLCSFVIVLLLLTTISISSQMRMKTMGETAKQTTDKGLPSVILLGNLNFDLKSLDDQMLRLQFNMEDKTKQNLNGTGMLEEESNSTPAEKAQTLFNDIQKQVNLLEGTIQDEKDAQMLDVFKEQWTQYANVFPALLAAAQQHGQEGMALLQVSDSNLGSCSLLIEMFTKRIQENAEGWAAEVEHSYQVGLIWNITLSVIAILLGLMISFLIARHVSKPIVSMSAAAKRISEGDLSVNATTMKRRDEIGDLHASFAQMTEHMRSMIETVSGHAQSVTSSAEQLRISSIDMQEVSHHITQTVKEVATGADQQTLTMEETSRSMEEVGAGIYRVAESASSIAESIEWTKQQAETGGTYVQNTVQQMESIHESVNQTDQVMSLLESKSQEIGQFLQSIQNISQQTNLLALNAAIEAARAGEQGRGFAVVASEVRKLAEQSSHFSAEISNLLGEIQYTIQDSGNALSQVKEEVQTGIELVMKTEQNFGEILQSTNQVASQIQEMASTSEQMSAGAQEITASVQQVASIARKTADSSQDVSHSAVNQLETTGEVKEAAQTLTVMAEEMQQILARFRIA</sequence>
<dbReference type="PROSITE" id="PS50885">
    <property type="entry name" value="HAMP"/>
    <property type="match status" value="1"/>
</dbReference>
<dbReference type="Pfam" id="PF00015">
    <property type="entry name" value="MCPsignal"/>
    <property type="match status" value="1"/>
</dbReference>
<dbReference type="SUPFAM" id="SSF58104">
    <property type="entry name" value="Methyl-accepting chemotaxis protein (MCP) signaling domain"/>
    <property type="match status" value="1"/>
</dbReference>
<keyword evidence="3 7" id="KW-0472">Membrane</keyword>
<dbReference type="PRINTS" id="PR00260">
    <property type="entry name" value="CHEMTRNSDUCR"/>
</dbReference>
<name>A0ABS4I028_9BACL</name>
<evidence type="ECO:0000256" key="6">
    <source>
        <dbReference type="PROSITE-ProRule" id="PRU00284"/>
    </source>
</evidence>
<dbReference type="PROSITE" id="PS50111">
    <property type="entry name" value="CHEMOTAXIS_TRANSDUC_2"/>
    <property type="match status" value="1"/>
</dbReference>
<dbReference type="InterPro" id="IPR003660">
    <property type="entry name" value="HAMP_dom"/>
</dbReference>
<dbReference type="PANTHER" id="PTHR32089">
    <property type="entry name" value="METHYL-ACCEPTING CHEMOTAXIS PROTEIN MCPB"/>
    <property type="match status" value="1"/>
</dbReference>
<keyword evidence="11" id="KW-1185">Reference proteome</keyword>
<dbReference type="EMBL" id="JAGGKV010000008">
    <property type="protein sequence ID" value="MBP1964259.1"/>
    <property type="molecule type" value="Genomic_DNA"/>
</dbReference>
<dbReference type="InterPro" id="IPR004089">
    <property type="entry name" value="MCPsignal_dom"/>
</dbReference>
<dbReference type="PANTHER" id="PTHR32089:SF112">
    <property type="entry name" value="LYSOZYME-LIKE PROTEIN-RELATED"/>
    <property type="match status" value="1"/>
</dbReference>
<dbReference type="RefSeq" id="WP_209855953.1">
    <property type="nucleotide sequence ID" value="NZ_JAGGKV010000008.1"/>
</dbReference>